<evidence type="ECO:0000313" key="1">
    <source>
        <dbReference type="EMBL" id="GLB85027.1"/>
    </source>
</evidence>
<dbReference type="Proteomes" id="UP001165663">
    <property type="component" value="Unassembled WGS sequence"/>
</dbReference>
<dbReference type="EMBL" id="BRXE01000070">
    <property type="protein sequence ID" value="GLB85027.1"/>
    <property type="molecule type" value="Genomic_DNA"/>
</dbReference>
<evidence type="ECO:0000313" key="2">
    <source>
        <dbReference type="EMBL" id="GLD30475.1"/>
    </source>
</evidence>
<accession>A0A9P3Q725</accession>
<sequence length="82" mass="8623">MVAGPGYSKSLQVCVVCPADVVAGGEGLLDDLELVIHSGFQLEDHAAVTDRLRLENYVPLAPVGDGIARMQIFDGHQFGGSV</sequence>
<protein>
    <submittedName>
        <fullName evidence="2">Uncharacterized protein</fullName>
    </submittedName>
</protein>
<organism evidence="2 3">
    <name type="scientific">Mycobacterium kiyosense</name>
    <dbReference type="NCBI Taxonomy" id="2871094"/>
    <lineage>
        <taxon>Bacteria</taxon>
        <taxon>Bacillati</taxon>
        <taxon>Actinomycetota</taxon>
        <taxon>Actinomycetes</taxon>
        <taxon>Mycobacteriales</taxon>
        <taxon>Mycobacteriaceae</taxon>
        <taxon>Mycobacterium</taxon>
    </lineage>
</organism>
<keyword evidence="3" id="KW-1185">Reference proteome</keyword>
<proteinExistence type="predicted"/>
<evidence type="ECO:0000313" key="3">
    <source>
        <dbReference type="Proteomes" id="UP001064782"/>
    </source>
</evidence>
<reference evidence="2" key="1">
    <citation type="submission" date="2022-08" db="EMBL/GenBank/DDBJ databases">
        <title>Mycobacterium kiyosense sp. nov., scotochromogenic slow-glowing species isolated from respiratory specimens.</title>
        <authorList>
            <person name="Fukano H."/>
            <person name="Kazumi Y."/>
            <person name="Sakagami N."/>
            <person name="Ato M."/>
            <person name="Mitarai S."/>
            <person name="Hoshino Y."/>
        </authorList>
    </citation>
    <scope>NUCLEOTIDE SEQUENCE</scope>
    <source>
        <strain evidence="2">1413</strain>
        <strain evidence="1">SRL2020-028</strain>
    </source>
</reference>
<dbReference type="Proteomes" id="UP001064782">
    <property type="component" value="Unassembled WGS sequence"/>
</dbReference>
<name>A0A9P3Q725_9MYCO</name>
<dbReference type="EMBL" id="BRZI01000014">
    <property type="protein sequence ID" value="GLD30475.1"/>
    <property type="molecule type" value="Genomic_DNA"/>
</dbReference>
<dbReference type="AlphaFoldDB" id="A0A9P3Q725"/>
<comment type="caution">
    <text evidence="2">The sequence shown here is derived from an EMBL/GenBank/DDBJ whole genome shotgun (WGS) entry which is preliminary data.</text>
</comment>
<gene>
    <name evidence="2" type="ORF">Mkiyose1413_23580</name>
    <name evidence="1" type="ORF">SRL2020028_42830</name>
</gene>